<feature type="domain" description="Peptidase M20 dimerisation" evidence="2">
    <location>
        <begin position="202"/>
        <end position="301"/>
    </location>
</feature>
<dbReference type="PIRSF" id="PIRSF037226">
    <property type="entry name" value="Amidohydrolase_ACY1L2_prd"/>
    <property type="match status" value="1"/>
</dbReference>
<proteinExistence type="inferred from homology"/>
<dbReference type="SUPFAM" id="SSF55031">
    <property type="entry name" value="Bacterial exopeptidase dimerisation domain"/>
    <property type="match status" value="1"/>
</dbReference>
<dbReference type="GO" id="GO:0005737">
    <property type="term" value="C:cytoplasm"/>
    <property type="evidence" value="ECO:0007669"/>
    <property type="project" value="TreeGrafter"/>
</dbReference>
<dbReference type="FunFam" id="3.30.70.360:FF:000004">
    <property type="entry name" value="Peptidase M20 domain-containing protein 2"/>
    <property type="match status" value="1"/>
</dbReference>
<dbReference type="InterPro" id="IPR017144">
    <property type="entry name" value="Xaa-Arg_dipeptidase"/>
</dbReference>
<keyword evidence="4" id="KW-1185">Reference proteome</keyword>
<reference evidence="3 4" key="1">
    <citation type="submission" date="2018-10" db="EMBL/GenBank/DDBJ databases">
        <authorList>
            <person name="Li J."/>
        </authorList>
    </citation>
    <scope>NUCLEOTIDE SEQUENCE [LARGE SCALE GENOMIC DNA]</scope>
    <source>
        <strain evidence="3 4">IF 016277</strain>
    </source>
</reference>
<dbReference type="NCBIfam" id="TIGR01891">
    <property type="entry name" value="amidohydrolases"/>
    <property type="match status" value="1"/>
</dbReference>
<dbReference type="OrthoDB" id="9781032at2"/>
<dbReference type="Pfam" id="PF01546">
    <property type="entry name" value="Peptidase_M20"/>
    <property type="match status" value="1"/>
</dbReference>
<dbReference type="Pfam" id="PF07687">
    <property type="entry name" value="M20_dimer"/>
    <property type="match status" value="1"/>
</dbReference>
<dbReference type="AlphaFoldDB" id="A0A3L7ACU1"/>
<dbReference type="InterPro" id="IPR017439">
    <property type="entry name" value="Amidohydrolase"/>
</dbReference>
<dbReference type="EMBL" id="RCUX01000001">
    <property type="protein sequence ID" value="RLP77835.1"/>
    <property type="molecule type" value="Genomic_DNA"/>
</dbReference>
<dbReference type="PANTHER" id="PTHR30575">
    <property type="entry name" value="PEPTIDASE M20"/>
    <property type="match status" value="1"/>
</dbReference>
<dbReference type="PANTHER" id="PTHR30575:SF0">
    <property type="entry name" value="XAA-ARG DIPEPTIDASE"/>
    <property type="match status" value="1"/>
</dbReference>
<evidence type="ECO:0000259" key="2">
    <source>
        <dbReference type="Pfam" id="PF07687"/>
    </source>
</evidence>
<name>A0A3L7ACU1_9MICO</name>
<organism evidence="3 4">
    <name type="scientific">Mycetocola tolaasinivorans</name>
    <dbReference type="NCBI Taxonomy" id="76635"/>
    <lineage>
        <taxon>Bacteria</taxon>
        <taxon>Bacillati</taxon>
        <taxon>Actinomycetota</taxon>
        <taxon>Actinomycetes</taxon>
        <taxon>Micrococcales</taxon>
        <taxon>Microbacteriaceae</taxon>
        <taxon>Mycetocola</taxon>
    </lineage>
</organism>
<evidence type="ECO:0000313" key="3">
    <source>
        <dbReference type="EMBL" id="RLP77835.1"/>
    </source>
</evidence>
<protein>
    <recommendedName>
        <fullName evidence="1">Peptidase M20 domain-containing protein 2</fullName>
    </recommendedName>
</protein>
<dbReference type="GO" id="GO:0071713">
    <property type="term" value="F:para-aminobenzoyl-glutamate hydrolase activity"/>
    <property type="evidence" value="ECO:0007669"/>
    <property type="project" value="TreeGrafter"/>
</dbReference>
<dbReference type="InterPro" id="IPR011650">
    <property type="entry name" value="Peptidase_M20_dimer"/>
</dbReference>
<dbReference type="GO" id="GO:0046657">
    <property type="term" value="P:folic acid catabolic process"/>
    <property type="evidence" value="ECO:0007669"/>
    <property type="project" value="TreeGrafter"/>
</dbReference>
<dbReference type="InterPro" id="IPR002933">
    <property type="entry name" value="Peptidase_M20"/>
</dbReference>
<dbReference type="InterPro" id="IPR052030">
    <property type="entry name" value="Peptidase_M20/M20A_hydrolases"/>
</dbReference>
<dbReference type="Gene3D" id="3.30.70.360">
    <property type="match status" value="1"/>
</dbReference>
<dbReference type="GO" id="GO:0016805">
    <property type="term" value="F:dipeptidase activity"/>
    <property type="evidence" value="ECO:0007669"/>
    <property type="project" value="InterPro"/>
</dbReference>
<comment type="caution">
    <text evidence="3">The sequence shown here is derived from an EMBL/GenBank/DDBJ whole genome shotgun (WGS) entry which is preliminary data.</text>
</comment>
<sequence>MTTDPLATYLAYGQRSLAPAPIGDAESRFVGAPANLHERIAARIEQLRPRLHEFAVDLYHHPELGFEEHRSVQKIAELLAEEGVDTEVGVFGLPTAFVASAGSDLGDGPHFAIIAEYDALPGVGHACGHNVISGVAIGAFLALRDVVAETGGRVSLIGTPAEEGGGGKELIIRAGGFDGVDAAGMVHPSVGHEVSPIYGSGTTGVRRIRVAYHGRAAHAAGSPYLGLNALDAVVTAYQGIAQLRQHILPIDRIHGVITNGGSAANVVPELTEAHILVRSSEIDTLKILTQRVVDILEAAALATGTRAEIDLDAEPAYLPLANNIALTKHWARHLTSQGRTVPLKPKVVRHGGPSTDMGNVSQYIPAIHPALGLGGDGSVVPHNAGFADITILPEALDALVDAATALGSAAADYLADAELRAAVTAEFEARGGRVRWED</sequence>
<dbReference type="SUPFAM" id="SSF53187">
    <property type="entry name" value="Zn-dependent exopeptidases"/>
    <property type="match status" value="1"/>
</dbReference>
<gene>
    <name evidence="3" type="ORF">D9V32_00415</name>
</gene>
<dbReference type="InterPro" id="IPR036264">
    <property type="entry name" value="Bact_exopeptidase_dim_dom"/>
</dbReference>
<dbReference type="Gene3D" id="3.40.630.10">
    <property type="entry name" value="Zn peptidases"/>
    <property type="match status" value="1"/>
</dbReference>
<accession>A0A3L7ACU1</accession>
<dbReference type="RefSeq" id="WP_121646931.1">
    <property type="nucleotide sequence ID" value="NZ_RCUX01000001.1"/>
</dbReference>
<evidence type="ECO:0000313" key="4">
    <source>
        <dbReference type="Proteomes" id="UP000272503"/>
    </source>
</evidence>
<evidence type="ECO:0000256" key="1">
    <source>
        <dbReference type="PIRNR" id="PIRNR037226"/>
    </source>
</evidence>
<dbReference type="Proteomes" id="UP000272503">
    <property type="component" value="Unassembled WGS sequence"/>
</dbReference>
<comment type="similarity">
    <text evidence="1">Belongs to the peptidase M20A family.</text>
</comment>